<dbReference type="InParanoid" id="M7XBR5"/>
<protein>
    <recommendedName>
        <fullName evidence="1">BioF2-like acetyltransferase domain-containing protein</fullName>
    </recommendedName>
</protein>
<dbReference type="eggNOG" id="COG3146">
    <property type="taxonomic scope" value="Bacteria"/>
</dbReference>
<dbReference type="InterPro" id="IPR038740">
    <property type="entry name" value="BioF2-like_GNAT_dom"/>
</dbReference>
<dbReference type="AlphaFoldDB" id="M7XBR5"/>
<dbReference type="SUPFAM" id="SSF55729">
    <property type="entry name" value="Acyl-CoA N-acyltransferases (Nat)"/>
    <property type="match status" value="1"/>
</dbReference>
<accession>M7XBR5</accession>
<evidence type="ECO:0000313" key="2">
    <source>
        <dbReference type="EMBL" id="EMS32319.1"/>
    </source>
</evidence>
<dbReference type="Pfam" id="PF13480">
    <property type="entry name" value="Acetyltransf_6"/>
    <property type="match status" value="1"/>
</dbReference>
<dbReference type="STRING" id="1239962.C943_01582"/>
<keyword evidence="3" id="KW-1185">Reference proteome</keyword>
<organism evidence="2 3">
    <name type="scientific">Mariniradius saccharolyticus AK6</name>
    <dbReference type="NCBI Taxonomy" id="1239962"/>
    <lineage>
        <taxon>Bacteria</taxon>
        <taxon>Pseudomonadati</taxon>
        <taxon>Bacteroidota</taxon>
        <taxon>Cytophagia</taxon>
        <taxon>Cytophagales</taxon>
        <taxon>Cyclobacteriaceae</taxon>
        <taxon>Mariniradius</taxon>
    </lineage>
</organism>
<gene>
    <name evidence="2" type="ORF">C943_01582</name>
</gene>
<name>M7XBR5_9BACT</name>
<dbReference type="Proteomes" id="UP000010953">
    <property type="component" value="Unassembled WGS sequence"/>
</dbReference>
<dbReference type="EMBL" id="AMZY02000014">
    <property type="protein sequence ID" value="EMS32319.1"/>
    <property type="molecule type" value="Genomic_DNA"/>
</dbReference>
<reference evidence="2" key="1">
    <citation type="submission" date="2013-01" db="EMBL/GenBank/DDBJ databases">
        <title>Genome assembly of Mariniradius saccharolyticus AK6.</title>
        <authorList>
            <person name="Vaidya B."/>
            <person name="Khatri I."/>
            <person name="Tanuku N.R.S."/>
            <person name="Subramanian S."/>
            <person name="Pinnaka A."/>
        </authorList>
    </citation>
    <scope>NUCLEOTIDE SEQUENCE [LARGE SCALE GENOMIC DNA]</scope>
    <source>
        <strain evidence="2">AK6</strain>
    </source>
</reference>
<feature type="domain" description="BioF2-like acetyltransferase" evidence="1">
    <location>
        <begin position="172"/>
        <end position="269"/>
    </location>
</feature>
<proteinExistence type="predicted"/>
<dbReference type="Gene3D" id="3.40.630.30">
    <property type="match status" value="1"/>
</dbReference>
<comment type="caution">
    <text evidence="2">The sequence shown here is derived from an EMBL/GenBank/DDBJ whole genome shotgun (WGS) entry which is preliminary data.</text>
</comment>
<evidence type="ECO:0000259" key="1">
    <source>
        <dbReference type="Pfam" id="PF13480"/>
    </source>
</evidence>
<dbReference type="InterPro" id="IPR016181">
    <property type="entry name" value="Acyl_CoA_acyltransferase"/>
</dbReference>
<evidence type="ECO:0000313" key="3">
    <source>
        <dbReference type="Proteomes" id="UP000010953"/>
    </source>
</evidence>
<sequence length="321" mass="36826">MVEIRRYTEEFRAEWDSLVEVSINGTFLHKRDFMEYHGERFGDYSLLALAAGKLVAVLPAETENGKVFSHRGLSYGGWVFGLGIDGEMVRAVVLEGFNFLKEGGFESLYIRSIPAFYFTEHFLAVQAIYRQFGIKTASKTFQTIVPPFTWKDKGRRWGLHKAQRSGMQVSNDSRYLEDFWDKVLSPNLRQLHQVKPVHSLAEMQTLMVRFPNEIKLYTAVMEGEPLAGVLVFCTKRGIHAQYIANGPKGRQLRALDLLMHHLMFGAYADMPFLSLGISNEPSTGEINRGLYAWKQSLGAIDFEEWDYEFRLQETPIKARFT</sequence>